<dbReference type="EMBL" id="UINC01048876">
    <property type="protein sequence ID" value="SVB59954.1"/>
    <property type="molecule type" value="Genomic_DNA"/>
</dbReference>
<sequence>MTRRIALGLLSASGFCLLAILNVGGYRYGVQDQSFYVPAVLQQLDPGL</sequence>
<proteinExistence type="predicted"/>
<organism evidence="1">
    <name type="scientific">marine metagenome</name>
    <dbReference type="NCBI Taxonomy" id="408172"/>
    <lineage>
        <taxon>unclassified sequences</taxon>
        <taxon>metagenomes</taxon>
        <taxon>ecological metagenomes</taxon>
    </lineage>
</organism>
<name>A0A382FCB6_9ZZZZ</name>
<reference evidence="1" key="1">
    <citation type="submission" date="2018-05" db="EMBL/GenBank/DDBJ databases">
        <authorList>
            <person name="Lanie J.A."/>
            <person name="Ng W.-L."/>
            <person name="Kazmierczak K.M."/>
            <person name="Andrzejewski T.M."/>
            <person name="Davidsen T.M."/>
            <person name="Wayne K.J."/>
            <person name="Tettelin H."/>
            <person name="Glass J.I."/>
            <person name="Rusch D."/>
            <person name="Podicherti R."/>
            <person name="Tsui H.-C.T."/>
            <person name="Winkler M.E."/>
        </authorList>
    </citation>
    <scope>NUCLEOTIDE SEQUENCE</scope>
</reference>
<accession>A0A382FCB6</accession>
<gene>
    <name evidence="1" type="ORF">METZ01_LOCUS212808</name>
</gene>
<feature type="non-terminal residue" evidence="1">
    <location>
        <position position="48"/>
    </location>
</feature>
<dbReference type="AlphaFoldDB" id="A0A382FCB6"/>
<evidence type="ECO:0000313" key="1">
    <source>
        <dbReference type="EMBL" id="SVB59954.1"/>
    </source>
</evidence>
<protein>
    <submittedName>
        <fullName evidence="1">Uncharacterized protein</fullName>
    </submittedName>
</protein>